<sequence length="70" mass="7721">MNRSSNVERFSLESQLMSPSFTNSTHDSKSRVLPANAPTCQTASTTRSRSKFGHTRNSLSPAQNRHPSSN</sequence>
<dbReference type="AlphaFoldDB" id="A0A2V1D426"/>
<evidence type="ECO:0000256" key="1">
    <source>
        <dbReference type="SAM" id="MobiDB-lite"/>
    </source>
</evidence>
<gene>
    <name evidence="2" type="ORF">DM02DRAFT_266180</name>
</gene>
<feature type="compositionally biased region" description="Polar residues" evidence="1">
    <location>
        <begin position="38"/>
        <end position="47"/>
    </location>
</feature>
<keyword evidence="3" id="KW-1185">Reference proteome</keyword>
<evidence type="ECO:0000313" key="2">
    <source>
        <dbReference type="EMBL" id="PVH92768.1"/>
    </source>
</evidence>
<proteinExistence type="predicted"/>
<organism evidence="2 3">
    <name type="scientific">Periconia macrospinosa</name>
    <dbReference type="NCBI Taxonomy" id="97972"/>
    <lineage>
        <taxon>Eukaryota</taxon>
        <taxon>Fungi</taxon>
        <taxon>Dikarya</taxon>
        <taxon>Ascomycota</taxon>
        <taxon>Pezizomycotina</taxon>
        <taxon>Dothideomycetes</taxon>
        <taxon>Pleosporomycetidae</taxon>
        <taxon>Pleosporales</taxon>
        <taxon>Massarineae</taxon>
        <taxon>Periconiaceae</taxon>
        <taxon>Periconia</taxon>
    </lineage>
</organism>
<accession>A0A2V1D426</accession>
<dbReference type="Proteomes" id="UP000244855">
    <property type="component" value="Unassembled WGS sequence"/>
</dbReference>
<dbReference type="EMBL" id="KZ805650">
    <property type="protein sequence ID" value="PVH92768.1"/>
    <property type="molecule type" value="Genomic_DNA"/>
</dbReference>
<feature type="compositionally biased region" description="Polar residues" evidence="1">
    <location>
        <begin position="55"/>
        <end position="70"/>
    </location>
</feature>
<evidence type="ECO:0000313" key="3">
    <source>
        <dbReference type="Proteomes" id="UP000244855"/>
    </source>
</evidence>
<feature type="compositionally biased region" description="Polar residues" evidence="1">
    <location>
        <begin position="1"/>
        <end position="25"/>
    </location>
</feature>
<reference evidence="2 3" key="1">
    <citation type="journal article" date="2018" name="Sci. Rep.">
        <title>Comparative genomics provides insights into the lifestyle and reveals functional heterogeneity of dark septate endophytic fungi.</title>
        <authorList>
            <person name="Knapp D.G."/>
            <person name="Nemeth J.B."/>
            <person name="Barry K."/>
            <person name="Hainaut M."/>
            <person name="Henrissat B."/>
            <person name="Johnson J."/>
            <person name="Kuo A."/>
            <person name="Lim J.H.P."/>
            <person name="Lipzen A."/>
            <person name="Nolan M."/>
            <person name="Ohm R.A."/>
            <person name="Tamas L."/>
            <person name="Grigoriev I.V."/>
            <person name="Spatafora J.W."/>
            <person name="Nagy L.G."/>
            <person name="Kovacs G.M."/>
        </authorList>
    </citation>
    <scope>NUCLEOTIDE SEQUENCE [LARGE SCALE GENOMIC DNA]</scope>
    <source>
        <strain evidence="2 3">DSE2036</strain>
    </source>
</reference>
<protein>
    <submittedName>
        <fullName evidence="2">Uncharacterized protein</fullName>
    </submittedName>
</protein>
<feature type="region of interest" description="Disordered" evidence="1">
    <location>
        <begin position="1"/>
        <end position="70"/>
    </location>
</feature>
<name>A0A2V1D426_9PLEO</name>